<name>A0A4C1X202_EUMVA</name>
<comment type="caution">
    <text evidence="1">The sequence shown here is derived from an EMBL/GenBank/DDBJ whole genome shotgun (WGS) entry which is preliminary data.</text>
</comment>
<keyword evidence="2" id="KW-1185">Reference proteome</keyword>
<gene>
    <name evidence="1" type="ORF">EVAR_82904_1</name>
</gene>
<accession>A0A4C1X202</accession>
<organism evidence="1 2">
    <name type="scientific">Eumeta variegata</name>
    <name type="common">Bagworm moth</name>
    <name type="synonym">Eumeta japonica</name>
    <dbReference type="NCBI Taxonomy" id="151549"/>
    <lineage>
        <taxon>Eukaryota</taxon>
        <taxon>Metazoa</taxon>
        <taxon>Ecdysozoa</taxon>
        <taxon>Arthropoda</taxon>
        <taxon>Hexapoda</taxon>
        <taxon>Insecta</taxon>
        <taxon>Pterygota</taxon>
        <taxon>Neoptera</taxon>
        <taxon>Endopterygota</taxon>
        <taxon>Lepidoptera</taxon>
        <taxon>Glossata</taxon>
        <taxon>Ditrysia</taxon>
        <taxon>Tineoidea</taxon>
        <taxon>Psychidae</taxon>
        <taxon>Oiketicinae</taxon>
        <taxon>Eumeta</taxon>
    </lineage>
</organism>
<evidence type="ECO:0000313" key="2">
    <source>
        <dbReference type="Proteomes" id="UP000299102"/>
    </source>
</evidence>
<dbReference type="AlphaFoldDB" id="A0A4C1X202"/>
<dbReference type="Proteomes" id="UP000299102">
    <property type="component" value="Unassembled WGS sequence"/>
</dbReference>
<reference evidence="1 2" key="1">
    <citation type="journal article" date="2019" name="Commun. Biol.">
        <title>The bagworm genome reveals a unique fibroin gene that provides high tensile strength.</title>
        <authorList>
            <person name="Kono N."/>
            <person name="Nakamura H."/>
            <person name="Ohtoshi R."/>
            <person name="Tomita M."/>
            <person name="Numata K."/>
            <person name="Arakawa K."/>
        </authorList>
    </citation>
    <scope>NUCLEOTIDE SEQUENCE [LARGE SCALE GENOMIC DNA]</scope>
</reference>
<proteinExistence type="predicted"/>
<sequence>MYESRDLMLQHGNGLARQVRPDRLLLLRFVCRVRITMVHSLLLYHPTPSPSAHALLDQISYPNSRSR</sequence>
<protein>
    <submittedName>
        <fullName evidence="1">Uncharacterized protein</fullName>
    </submittedName>
</protein>
<dbReference type="EMBL" id="BGZK01000711">
    <property type="protein sequence ID" value="GBP57193.1"/>
    <property type="molecule type" value="Genomic_DNA"/>
</dbReference>
<evidence type="ECO:0000313" key="1">
    <source>
        <dbReference type="EMBL" id="GBP57193.1"/>
    </source>
</evidence>